<name>A0AAW5LTS4_LACJH</name>
<evidence type="ECO:0000313" key="1">
    <source>
        <dbReference type="EMBL" id="MCR1915352.1"/>
    </source>
</evidence>
<dbReference type="Proteomes" id="UP001206357">
    <property type="component" value="Unassembled WGS sequence"/>
</dbReference>
<evidence type="ECO:0000313" key="2">
    <source>
        <dbReference type="Proteomes" id="UP001206357"/>
    </source>
</evidence>
<gene>
    <name evidence="1" type="ORF">NSA17_07905</name>
</gene>
<dbReference type="AlphaFoldDB" id="A0AAW5LTS4"/>
<dbReference type="RefSeq" id="WP_257579139.1">
    <property type="nucleotide sequence ID" value="NZ_JANKAU010000009.1"/>
</dbReference>
<accession>A0AAW5LTS4</accession>
<reference evidence="1" key="1">
    <citation type="submission" date="2022-07" db="EMBL/GenBank/DDBJ databases">
        <title>Enhanced cultured diversity of the mouse gut microbiota enables custom-made synthetic communities.</title>
        <authorList>
            <person name="Afrizal A."/>
        </authorList>
    </citation>
    <scope>NUCLEOTIDE SEQUENCE</scope>
    <source>
        <strain evidence="1">DSM 100219</strain>
    </source>
</reference>
<dbReference type="EMBL" id="JANKAU010000009">
    <property type="protein sequence ID" value="MCR1915352.1"/>
    <property type="molecule type" value="Genomic_DNA"/>
</dbReference>
<sequence length="88" mass="10184">MRKEMVPIDQIPRDGYTHTYKFPRGTFEPKTPITVPLVKELGAFTDNGLVCQYMEWADGKKELLIFSETHPELGYEAKTNFELIFVQS</sequence>
<protein>
    <submittedName>
        <fullName evidence="1">Uncharacterized protein</fullName>
    </submittedName>
</protein>
<comment type="caution">
    <text evidence="1">The sequence shown here is derived from an EMBL/GenBank/DDBJ whole genome shotgun (WGS) entry which is preliminary data.</text>
</comment>
<proteinExistence type="predicted"/>
<organism evidence="1 2">
    <name type="scientific">Lactobacillus johnsonii</name>
    <dbReference type="NCBI Taxonomy" id="33959"/>
    <lineage>
        <taxon>Bacteria</taxon>
        <taxon>Bacillati</taxon>
        <taxon>Bacillota</taxon>
        <taxon>Bacilli</taxon>
        <taxon>Lactobacillales</taxon>
        <taxon>Lactobacillaceae</taxon>
        <taxon>Lactobacillus</taxon>
    </lineage>
</organism>